<evidence type="ECO:0000256" key="1">
    <source>
        <dbReference type="ARBA" id="ARBA00004196"/>
    </source>
</evidence>
<dbReference type="RefSeq" id="WP_260394881.1">
    <property type="nucleotide sequence ID" value="NZ_JACHKA010000001.1"/>
</dbReference>
<dbReference type="PANTHER" id="PTHR32347:SF23">
    <property type="entry name" value="BLL5650 PROTEIN"/>
    <property type="match status" value="1"/>
</dbReference>
<proteinExistence type="predicted"/>
<evidence type="ECO:0000313" key="3">
    <source>
        <dbReference type="EMBL" id="MBB5986721.1"/>
    </source>
</evidence>
<evidence type="ECO:0000313" key="4">
    <source>
        <dbReference type="Proteomes" id="UP001138540"/>
    </source>
</evidence>
<dbReference type="InterPro" id="IPR050465">
    <property type="entry name" value="UPF0194_transport"/>
</dbReference>
<sequence>MKLATSGGMSIVRIRTDRKEDASAGPASGSGMDQVVESRRLPARLKLNGGAVALALLGAGFWWFAPSGASQTVQSAQLAISEVKRGTFDDFIPLRAKVTPLLTVFIDSLEGGRVDRILVEDGAVVGKGQLIAVLSNADLQLSTLRDQAEVEQQINAMRSQELALSQTQLADERAVLESRLAMEKAKRQLDLESPLAEQGFVSRRQFADTQDQYDFEVRRAAVLRRTQQSNTQMQGRQLAQLRESVESLQSSLQLAHMNLEALNLRAPVDGQLSGFNIQVGQSLQRGERIGQIDSPGHNKLQAGVDEYYLGRVSLGQRAAIDWGGKHYTARVTKIYPQVQNGQFQVDLQFIGAEPEQIQRGQSLQARLTLSDPTPALLLPSGGFYNDTQGAWVFVVAPNGRSAERRNVRLGRRNSEYIEVLDGLSPRERVITSPYTGFTDKSRLDLAK</sequence>
<dbReference type="EMBL" id="JACHKA010000001">
    <property type="protein sequence ID" value="MBB5986721.1"/>
    <property type="molecule type" value="Genomic_DNA"/>
</dbReference>
<organism evidence="3 4">
    <name type="scientific">Sphingobium lignivorans</name>
    <dbReference type="NCBI Taxonomy" id="2735886"/>
    <lineage>
        <taxon>Bacteria</taxon>
        <taxon>Pseudomonadati</taxon>
        <taxon>Pseudomonadota</taxon>
        <taxon>Alphaproteobacteria</taxon>
        <taxon>Sphingomonadales</taxon>
        <taxon>Sphingomonadaceae</taxon>
        <taxon>Sphingobium</taxon>
    </lineage>
</organism>
<gene>
    <name evidence="3" type="ORF">HNP60_002695</name>
</gene>
<reference evidence="3 4" key="1">
    <citation type="submission" date="2020-08" db="EMBL/GenBank/DDBJ databases">
        <title>Exploring microbial biodiversity for novel pathways involved in the catabolism of aromatic compounds derived from lignin.</title>
        <authorList>
            <person name="Elkins J."/>
        </authorList>
    </citation>
    <scope>NUCLEOTIDE SEQUENCE [LARGE SCALE GENOMIC DNA]</scope>
    <source>
        <strain evidence="3 4">B1D3A</strain>
    </source>
</reference>
<dbReference type="Proteomes" id="UP001138540">
    <property type="component" value="Unassembled WGS sequence"/>
</dbReference>
<keyword evidence="2" id="KW-0175">Coiled coil</keyword>
<accession>A0ABR6NHZ4</accession>
<protein>
    <submittedName>
        <fullName evidence="3">HlyD family secretion protein</fullName>
    </submittedName>
</protein>
<comment type="caution">
    <text evidence="3">The sequence shown here is derived from an EMBL/GenBank/DDBJ whole genome shotgun (WGS) entry which is preliminary data.</text>
</comment>
<dbReference type="Gene3D" id="2.40.30.170">
    <property type="match status" value="1"/>
</dbReference>
<dbReference type="Gene3D" id="2.40.50.100">
    <property type="match status" value="1"/>
</dbReference>
<evidence type="ECO:0000256" key="2">
    <source>
        <dbReference type="ARBA" id="ARBA00023054"/>
    </source>
</evidence>
<dbReference type="PANTHER" id="PTHR32347">
    <property type="entry name" value="EFFLUX SYSTEM COMPONENT YKNX-RELATED"/>
    <property type="match status" value="1"/>
</dbReference>
<comment type="subcellular location">
    <subcellularLocation>
        <location evidence="1">Cell envelope</location>
    </subcellularLocation>
</comment>
<name>A0ABR6NHZ4_9SPHN</name>
<dbReference type="Gene3D" id="2.40.420.20">
    <property type="match status" value="1"/>
</dbReference>
<keyword evidence="4" id="KW-1185">Reference proteome</keyword>